<dbReference type="Pfam" id="PF00011">
    <property type="entry name" value="HSP20"/>
    <property type="match status" value="1"/>
</dbReference>
<dbReference type="RefSeq" id="WP_209360056.1">
    <property type="nucleotide sequence ID" value="NZ_JAGISH010000003.1"/>
</dbReference>
<accession>A0A940S0M8</accession>
<comment type="similarity">
    <text evidence="1 2">Belongs to the small heat shock protein (HSP20) family.</text>
</comment>
<evidence type="ECO:0000256" key="2">
    <source>
        <dbReference type="RuleBase" id="RU003616"/>
    </source>
</evidence>
<proteinExistence type="inferred from homology"/>
<organism evidence="5 6">
    <name type="scientific">Sagittula salina</name>
    <dbReference type="NCBI Taxonomy" id="2820268"/>
    <lineage>
        <taxon>Bacteria</taxon>
        <taxon>Pseudomonadati</taxon>
        <taxon>Pseudomonadota</taxon>
        <taxon>Alphaproteobacteria</taxon>
        <taxon>Rhodobacterales</taxon>
        <taxon>Roseobacteraceae</taxon>
        <taxon>Sagittula</taxon>
    </lineage>
</organism>
<dbReference type="SUPFAM" id="SSF49764">
    <property type="entry name" value="HSP20-like chaperones"/>
    <property type="match status" value="1"/>
</dbReference>
<protein>
    <submittedName>
        <fullName evidence="5">Hsp20/alpha crystallin family protein</fullName>
    </submittedName>
</protein>
<dbReference type="Proteomes" id="UP000675940">
    <property type="component" value="Unassembled WGS sequence"/>
</dbReference>
<feature type="compositionally biased region" description="Low complexity" evidence="3">
    <location>
        <begin position="1"/>
        <end position="13"/>
    </location>
</feature>
<gene>
    <name evidence="5" type="ORF">J5474_06760</name>
</gene>
<name>A0A940S0M8_9RHOB</name>
<feature type="domain" description="SHSP" evidence="4">
    <location>
        <begin position="58"/>
        <end position="172"/>
    </location>
</feature>
<dbReference type="AlphaFoldDB" id="A0A940S0M8"/>
<dbReference type="CDD" id="cd06464">
    <property type="entry name" value="ACD_sHsps-like"/>
    <property type="match status" value="1"/>
</dbReference>
<evidence type="ECO:0000256" key="1">
    <source>
        <dbReference type="PROSITE-ProRule" id="PRU00285"/>
    </source>
</evidence>
<evidence type="ECO:0000256" key="3">
    <source>
        <dbReference type="SAM" id="MobiDB-lite"/>
    </source>
</evidence>
<dbReference type="InterPro" id="IPR008978">
    <property type="entry name" value="HSP20-like_chaperone"/>
</dbReference>
<keyword evidence="6" id="KW-1185">Reference proteome</keyword>
<feature type="region of interest" description="Disordered" evidence="3">
    <location>
        <begin position="1"/>
        <end position="23"/>
    </location>
</feature>
<comment type="caution">
    <text evidence="5">The sequence shown here is derived from an EMBL/GenBank/DDBJ whole genome shotgun (WGS) entry which is preliminary data.</text>
</comment>
<dbReference type="InterPro" id="IPR031107">
    <property type="entry name" value="Small_HSP"/>
</dbReference>
<reference evidence="5" key="1">
    <citation type="submission" date="2021-03" db="EMBL/GenBank/DDBJ databases">
        <title>Sagittula salina sp. nov. strain M10.9X isolated from the marine waste.</title>
        <authorList>
            <person name="Satari L."/>
            <person name="Molina-Menor E."/>
            <person name="Vidal-Verdu A."/>
            <person name="Pascual J."/>
            <person name="Pereto J."/>
            <person name="Porcar M."/>
        </authorList>
    </citation>
    <scope>NUCLEOTIDE SEQUENCE</scope>
    <source>
        <strain evidence="5">M10.9X</strain>
    </source>
</reference>
<evidence type="ECO:0000313" key="5">
    <source>
        <dbReference type="EMBL" id="MBP0482192.1"/>
    </source>
</evidence>
<dbReference type="PROSITE" id="PS01031">
    <property type="entry name" value="SHSP"/>
    <property type="match status" value="1"/>
</dbReference>
<dbReference type="PANTHER" id="PTHR11527">
    <property type="entry name" value="HEAT-SHOCK PROTEIN 20 FAMILY MEMBER"/>
    <property type="match status" value="1"/>
</dbReference>
<dbReference type="Gene3D" id="2.60.40.790">
    <property type="match status" value="1"/>
</dbReference>
<evidence type="ECO:0000313" key="6">
    <source>
        <dbReference type="Proteomes" id="UP000675940"/>
    </source>
</evidence>
<dbReference type="EMBL" id="JAGISH010000003">
    <property type="protein sequence ID" value="MBP0482192.1"/>
    <property type="molecule type" value="Genomic_DNA"/>
</dbReference>
<evidence type="ECO:0000259" key="4">
    <source>
        <dbReference type="PROSITE" id="PS01031"/>
    </source>
</evidence>
<dbReference type="InterPro" id="IPR002068">
    <property type="entry name" value="A-crystallin/Hsp20_dom"/>
</dbReference>
<sequence>MTTKDIPITRTTTSDPLPRPPAAWTGFGSLRDEIERLFDTFEPRQWFERGPRLFRDDTGMTVLSPAMDLTESPEGYRLVAELPGLEPAQITVKLSNGSLAVSGQKSEERKSDDETWHMRERRWDSFQRSIRLPENVETDKVEAQFANGILTVTLPKTAVARASERTVSVTAA</sequence>